<comment type="caution">
    <text evidence="2">The sequence shown here is derived from an EMBL/GenBank/DDBJ whole genome shotgun (WGS) entry which is preliminary data.</text>
</comment>
<evidence type="ECO:0000313" key="2">
    <source>
        <dbReference type="EMBL" id="RGC47087.1"/>
    </source>
</evidence>
<dbReference type="OrthoDB" id="9790530at2"/>
<feature type="domain" description="YprB ribonuclease H-like" evidence="1">
    <location>
        <begin position="34"/>
        <end position="208"/>
    </location>
</feature>
<dbReference type="GO" id="GO:0003676">
    <property type="term" value="F:nucleic acid binding"/>
    <property type="evidence" value="ECO:0007669"/>
    <property type="project" value="InterPro"/>
</dbReference>
<evidence type="ECO:0000313" key="3">
    <source>
        <dbReference type="Proteomes" id="UP000261231"/>
    </source>
</evidence>
<organism evidence="2 3">
    <name type="scientific">Coprococcus catus</name>
    <dbReference type="NCBI Taxonomy" id="116085"/>
    <lineage>
        <taxon>Bacteria</taxon>
        <taxon>Bacillati</taxon>
        <taxon>Bacillota</taxon>
        <taxon>Clostridia</taxon>
        <taxon>Lachnospirales</taxon>
        <taxon>Lachnospiraceae</taxon>
        <taxon>Coprococcus</taxon>
    </lineage>
</organism>
<dbReference type="SUPFAM" id="SSF53098">
    <property type="entry name" value="Ribonuclease H-like"/>
    <property type="match status" value="1"/>
</dbReference>
<dbReference type="InterPro" id="IPR038720">
    <property type="entry name" value="YprB_RNase_H-like_dom"/>
</dbReference>
<dbReference type="InterPro" id="IPR036397">
    <property type="entry name" value="RNaseH_sf"/>
</dbReference>
<accession>A0A3E2XLM9</accession>
<sequence length="376" mass="43423">MSLYDKIASGGSIMLTFDTFYPSDIHITDQTLLLNIETTGLSPRNAFVFMIGLGWQEEKGWHFQCLLAEKKMDERELMQSFQQILENFSQVLTYGGHSFTYRFLNNRWRNYSDADCFSSEDTADLTLFQSVRQLDIQKDISPFRHLLSLENTRKATAEAFIRYTRPEHLDPEALVKCYTSWELSKEDTLLLQLKAHHEADMIGLLHLHSLSAYTQFFRGRFAKVHLCRLEENFCHLALLLETPVPQRVQLSNALLSLSLEKDTAHLVIPVLSGELNFFLPGPVKDYYYLPKEDRAIHRSIACYVDKAYRQKATAATCYIRQEGIFLPSFDTSLQPTFRKSFDDKQLYILCDTEKLTSDPAFLRSYISSLIKEVASV</sequence>
<protein>
    <recommendedName>
        <fullName evidence="1">YprB ribonuclease H-like domain-containing protein</fullName>
    </recommendedName>
</protein>
<evidence type="ECO:0000259" key="1">
    <source>
        <dbReference type="Pfam" id="PF13482"/>
    </source>
</evidence>
<dbReference type="Proteomes" id="UP000261231">
    <property type="component" value="Unassembled WGS sequence"/>
</dbReference>
<reference evidence="2 3" key="1">
    <citation type="submission" date="2018-08" db="EMBL/GenBank/DDBJ databases">
        <title>A genome reference for cultivated species of the human gut microbiota.</title>
        <authorList>
            <person name="Zou Y."/>
            <person name="Xue W."/>
            <person name="Luo G."/>
        </authorList>
    </citation>
    <scope>NUCLEOTIDE SEQUENCE [LARGE SCALE GENOMIC DNA]</scope>
    <source>
        <strain evidence="2 3">AM28-39</strain>
    </source>
</reference>
<proteinExistence type="predicted"/>
<dbReference type="AlphaFoldDB" id="A0A3E2XLM9"/>
<dbReference type="EMBL" id="QVFD01000007">
    <property type="protein sequence ID" value="RGC47087.1"/>
    <property type="molecule type" value="Genomic_DNA"/>
</dbReference>
<name>A0A3E2XLM9_9FIRM</name>
<dbReference type="InterPro" id="IPR012337">
    <property type="entry name" value="RNaseH-like_sf"/>
</dbReference>
<keyword evidence="3" id="KW-1185">Reference proteome</keyword>
<dbReference type="Pfam" id="PF13482">
    <property type="entry name" value="RNase_H_2"/>
    <property type="match status" value="1"/>
</dbReference>
<gene>
    <name evidence="2" type="ORF">DW747_09310</name>
</gene>
<dbReference type="Gene3D" id="3.30.420.10">
    <property type="entry name" value="Ribonuclease H-like superfamily/Ribonuclease H"/>
    <property type="match status" value="1"/>
</dbReference>